<reference evidence="9 10" key="1">
    <citation type="journal article" date="2009" name="Stand. Genomic Sci.">
        <title>Complete genome sequence of Thermanaerovibrio acidaminovorans type strain (Su883).</title>
        <authorList>
            <person name="Chovatia M."/>
            <person name="Sikorski J."/>
            <person name="Schroder M."/>
            <person name="Lapidus A."/>
            <person name="Nolan M."/>
            <person name="Tice H."/>
            <person name="Glavina Del Rio T."/>
            <person name="Copeland A."/>
            <person name="Cheng J.F."/>
            <person name="Lucas S."/>
            <person name="Chen F."/>
            <person name="Bruce D."/>
            <person name="Goodwin L."/>
            <person name="Pitluck S."/>
            <person name="Ivanova N."/>
            <person name="Mavromatis K."/>
            <person name="Ovchinnikova G."/>
            <person name="Pati A."/>
            <person name="Chen A."/>
            <person name="Palaniappan K."/>
            <person name="Land M."/>
            <person name="Hauser L."/>
            <person name="Chang Y.J."/>
            <person name="Jeffries C.D."/>
            <person name="Chain P."/>
            <person name="Saunders E."/>
            <person name="Detter J.C."/>
            <person name="Brettin T."/>
            <person name="Rohde M."/>
            <person name="Goker M."/>
            <person name="Spring S."/>
            <person name="Bristow J."/>
            <person name="Markowitz V."/>
            <person name="Hugenholtz P."/>
            <person name="Kyrpides N.C."/>
            <person name="Klenk H.P."/>
            <person name="Eisen J.A."/>
        </authorList>
    </citation>
    <scope>NUCLEOTIDE SEQUENCE [LARGE SCALE GENOMIC DNA]</scope>
    <source>
        <strain evidence="10">ATCC 49978 / DSM 6589 / Su883</strain>
    </source>
</reference>
<evidence type="ECO:0000256" key="3">
    <source>
        <dbReference type="ARBA" id="ARBA00022679"/>
    </source>
</evidence>
<keyword evidence="6" id="KW-0067">ATP-binding</keyword>
<keyword evidence="7" id="KW-0289">Folate biosynthesis</keyword>
<evidence type="ECO:0000313" key="9">
    <source>
        <dbReference type="EMBL" id="ACZ18854.1"/>
    </source>
</evidence>
<evidence type="ECO:0000256" key="7">
    <source>
        <dbReference type="ARBA" id="ARBA00022909"/>
    </source>
</evidence>
<proteinExistence type="predicted"/>
<gene>
    <name evidence="9" type="ordered locus">Taci_0618</name>
</gene>
<dbReference type="GO" id="GO:0016301">
    <property type="term" value="F:kinase activity"/>
    <property type="evidence" value="ECO:0007669"/>
    <property type="project" value="UniProtKB-KW"/>
</dbReference>
<dbReference type="PROSITE" id="PS00794">
    <property type="entry name" value="HPPK"/>
    <property type="match status" value="1"/>
</dbReference>
<keyword evidence="3 9" id="KW-0808">Transferase</keyword>
<dbReference type="GO" id="GO:0003848">
    <property type="term" value="F:2-amino-4-hydroxy-6-hydroxymethyldihydropteridine diphosphokinase activity"/>
    <property type="evidence" value="ECO:0007669"/>
    <property type="project" value="UniProtKB-EC"/>
</dbReference>
<dbReference type="Gene3D" id="3.30.70.560">
    <property type="entry name" value="7,8-Dihydro-6-hydroxymethylpterin-pyrophosphokinase HPPK"/>
    <property type="match status" value="1"/>
</dbReference>
<dbReference type="NCBIfam" id="TIGR01498">
    <property type="entry name" value="folK"/>
    <property type="match status" value="1"/>
</dbReference>
<dbReference type="Proteomes" id="UP000002030">
    <property type="component" value="Chromosome"/>
</dbReference>
<evidence type="ECO:0000313" key="10">
    <source>
        <dbReference type="Proteomes" id="UP000002030"/>
    </source>
</evidence>
<dbReference type="PANTHER" id="PTHR43071:SF1">
    <property type="entry name" value="2-AMINO-4-HYDROXY-6-HYDROXYMETHYLDIHYDROPTERIDINE PYROPHOSPHOKINASE"/>
    <property type="match status" value="1"/>
</dbReference>
<keyword evidence="10" id="KW-1185">Reference proteome</keyword>
<dbReference type="GO" id="GO:0046656">
    <property type="term" value="P:folic acid biosynthetic process"/>
    <property type="evidence" value="ECO:0007669"/>
    <property type="project" value="UniProtKB-KW"/>
</dbReference>
<dbReference type="PATRIC" id="fig|525903.6.peg.624"/>
<dbReference type="AlphaFoldDB" id="D1B9A1"/>
<dbReference type="eggNOG" id="COG0801">
    <property type="taxonomic scope" value="Bacteria"/>
</dbReference>
<feature type="domain" description="7,8-dihydro-6-hydroxymethylpterin-pyrophosphokinase" evidence="8">
    <location>
        <begin position="88"/>
        <end position="99"/>
    </location>
</feature>
<dbReference type="EnsemblBacteria" id="ACZ18854">
    <property type="protein sequence ID" value="ACZ18854"/>
    <property type="gene ID" value="Taci_0618"/>
</dbReference>
<dbReference type="GO" id="GO:0046654">
    <property type="term" value="P:tetrahydrofolate biosynthetic process"/>
    <property type="evidence" value="ECO:0007669"/>
    <property type="project" value="UniProtKB-UniPathway"/>
</dbReference>
<dbReference type="Pfam" id="PF01288">
    <property type="entry name" value="HPPK"/>
    <property type="match status" value="1"/>
</dbReference>
<organism evidence="9 10">
    <name type="scientific">Thermanaerovibrio acidaminovorans (strain ATCC 49978 / DSM 6589 / Su883)</name>
    <name type="common">Selenomonas acidaminovorans</name>
    <dbReference type="NCBI Taxonomy" id="525903"/>
    <lineage>
        <taxon>Bacteria</taxon>
        <taxon>Thermotogati</taxon>
        <taxon>Synergistota</taxon>
        <taxon>Synergistia</taxon>
        <taxon>Synergistales</taxon>
        <taxon>Synergistaceae</taxon>
        <taxon>Thermanaerovibrio</taxon>
    </lineage>
</organism>
<dbReference type="SUPFAM" id="SSF55083">
    <property type="entry name" value="6-hydroxymethyl-7,8-dihydropterin pyrophosphokinase, HPPK"/>
    <property type="match status" value="1"/>
</dbReference>
<comment type="pathway">
    <text evidence="1">Cofactor biosynthesis; tetrahydrofolate biosynthesis; 2-amino-4-hydroxy-6-hydroxymethyl-7,8-dihydropteridine diphosphate from 7,8-dihydroneopterin triphosphate: step 4/4.</text>
</comment>
<dbReference type="STRING" id="525903.Taci_0618"/>
<dbReference type="HOGENOM" id="CLU_097916_1_2_0"/>
<keyword evidence="5" id="KW-0418">Kinase</keyword>
<sequence>MTEVTLALGANLGDRLWALRTAVEHLTAQGWRVLRASPVFETPPFGYEDQPPFLNACVTMECPTDDPQEMLKTVKEVEAKMGRMERFRNGPREIDIDILFSGSTVYHGQDLDVPHRGIPQRAFVLVPLSHIEPNWVHPETGESVMGMLEKVDTRGIFNITNLLIG</sequence>
<dbReference type="RefSeq" id="WP_012869370.1">
    <property type="nucleotide sequence ID" value="NC_013522.1"/>
</dbReference>
<dbReference type="OrthoDB" id="9808041at2"/>
<protein>
    <recommendedName>
        <fullName evidence="2">2-amino-4-hydroxy-6-hydroxymethyldihydropteridine diphosphokinase</fullName>
        <ecNumber evidence="2">2.7.6.3</ecNumber>
    </recommendedName>
</protein>
<evidence type="ECO:0000256" key="2">
    <source>
        <dbReference type="ARBA" id="ARBA00013253"/>
    </source>
</evidence>
<dbReference type="CDD" id="cd00483">
    <property type="entry name" value="HPPK"/>
    <property type="match status" value="1"/>
</dbReference>
<evidence type="ECO:0000256" key="4">
    <source>
        <dbReference type="ARBA" id="ARBA00022741"/>
    </source>
</evidence>
<dbReference type="InterPro" id="IPR035907">
    <property type="entry name" value="Hppk_sf"/>
</dbReference>
<keyword evidence="4" id="KW-0547">Nucleotide-binding</keyword>
<dbReference type="KEGG" id="tai:Taci_0618"/>
<dbReference type="PANTHER" id="PTHR43071">
    <property type="entry name" value="2-AMINO-4-HYDROXY-6-HYDROXYMETHYLDIHYDROPTERIDINE PYROPHOSPHOKINASE"/>
    <property type="match status" value="1"/>
</dbReference>
<evidence type="ECO:0000256" key="1">
    <source>
        <dbReference type="ARBA" id="ARBA00005051"/>
    </source>
</evidence>
<evidence type="ECO:0000256" key="6">
    <source>
        <dbReference type="ARBA" id="ARBA00022840"/>
    </source>
</evidence>
<dbReference type="GO" id="GO:0005524">
    <property type="term" value="F:ATP binding"/>
    <property type="evidence" value="ECO:0007669"/>
    <property type="project" value="UniProtKB-KW"/>
</dbReference>
<dbReference type="UniPathway" id="UPA00077">
    <property type="reaction ID" value="UER00155"/>
</dbReference>
<name>D1B9A1_THEAS</name>
<dbReference type="InterPro" id="IPR000550">
    <property type="entry name" value="Hppk"/>
</dbReference>
<evidence type="ECO:0000259" key="8">
    <source>
        <dbReference type="PROSITE" id="PS00794"/>
    </source>
</evidence>
<dbReference type="EMBL" id="CP001818">
    <property type="protein sequence ID" value="ACZ18854.1"/>
    <property type="molecule type" value="Genomic_DNA"/>
</dbReference>
<accession>D1B9A1</accession>
<dbReference type="EC" id="2.7.6.3" evidence="2"/>
<evidence type="ECO:0000256" key="5">
    <source>
        <dbReference type="ARBA" id="ARBA00022777"/>
    </source>
</evidence>